<dbReference type="InterPro" id="IPR029056">
    <property type="entry name" value="Ribokinase-like"/>
</dbReference>
<feature type="binding site" evidence="16">
    <location>
        <position position="311"/>
    </location>
    <ligand>
        <name>K(+)</name>
        <dbReference type="ChEBI" id="CHEBI:29103"/>
    </ligand>
</feature>
<dbReference type="InterPro" id="IPR029001">
    <property type="entry name" value="ITPase-like_fam"/>
</dbReference>
<organism evidence="19 20">
    <name type="scientific">Stephanodiscus triporus</name>
    <dbReference type="NCBI Taxonomy" id="2934178"/>
    <lineage>
        <taxon>Eukaryota</taxon>
        <taxon>Sar</taxon>
        <taxon>Stramenopiles</taxon>
        <taxon>Ochrophyta</taxon>
        <taxon>Bacillariophyta</taxon>
        <taxon>Coscinodiscophyceae</taxon>
        <taxon>Thalassiosirophycidae</taxon>
        <taxon>Stephanodiscales</taxon>
        <taxon>Stephanodiscaceae</taxon>
        <taxon>Stephanodiscus</taxon>
    </lineage>
</organism>
<comment type="subunit">
    <text evidence="15">Homodimer.</text>
</comment>
<dbReference type="HAMAP" id="MF_01987">
    <property type="entry name" value="Ribokinase"/>
    <property type="match status" value="1"/>
</dbReference>
<evidence type="ECO:0000256" key="13">
    <source>
        <dbReference type="ARBA" id="ARBA00023242"/>
    </source>
</evidence>
<dbReference type="NCBIfam" id="TIGR00042">
    <property type="entry name" value="RdgB/HAM1 family non-canonical purine NTP pyrophosphatase"/>
    <property type="match status" value="1"/>
</dbReference>
<evidence type="ECO:0000256" key="12">
    <source>
        <dbReference type="ARBA" id="ARBA00023211"/>
    </source>
</evidence>
<dbReference type="Gene3D" id="3.90.950.10">
    <property type="match status" value="1"/>
</dbReference>
<dbReference type="GO" id="GO:0035870">
    <property type="term" value="F:dITP diphosphatase activity"/>
    <property type="evidence" value="ECO:0007669"/>
    <property type="project" value="UniProtKB-UniRule"/>
</dbReference>
<keyword evidence="12 15" id="KW-0464">Manganese</keyword>
<keyword evidence="3 16" id="KW-0808">Transferase</keyword>
<dbReference type="GO" id="GO:0036220">
    <property type="term" value="F:ITP diphosphatase activity"/>
    <property type="evidence" value="ECO:0007669"/>
    <property type="project" value="UniProtKB-UniRule"/>
</dbReference>
<feature type="binding site" evidence="16">
    <location>
        <begin position="60"/>
        <end position="64"/>
    </location>
    <ligand>
        <name>substrate</name>
    </ligand>
</feature>
<comment type="catalytic activity">
    <reaction evidence="15">
        <text>XTP + H2O = XMP + diphosphate + H(+)</text>
        <dbReference type="Rhea" id="RHEA:28610"/>
        <dbReference type="ChEBI" id="CHEBI:15377"/>
        <dbReference type="ChEBI" id="CHEBI:15378"/>
        <dbReference type="ChEBI" id="CHEBI:33019"/>
        <dbReference type="ChEBI" id="CHEBI:57464"/>
        <dbReference type="ChEBI" id="CHEBI:61314"/>
        <dbReference type="EC" id="3.6.1.66"/>
    </reaction>
</comment>
<sequence length="593" mass="63494">MGSLRSASSETQGSTAKGDIMNGKVVIVGSMNQDLTTYAPSLPSPGQTILGSDFIITAGGKGANQAVAATSIGVVDKRRGVHMIGRVGDDDMGIGLVRGLQSRGIKLNDNEVRVVGAHTGVASINVDTTSGQNTIVVAPGANLALGKDDVESSLMEILGCSDGHEKECGRDVVLVQLEIAPETALQTLITSSKLGALTILNPAPAPKGWDLTDEWYSAIDILIPNETELAAICCLSNRDDVTGEGEEAMAKALLEKGVRHAVIVTLGARGAMIVMRDKSQSAPSKNRIDSFRTIMISEPPDLPCKSELVVDTVGAGDAFCGALAAYLSRGIHLEKAASMACGVASMSVRKRGAQESYPRAEDLPGCLRIENVPTGDGVVESKMRTRKTITFVTGNKNKLAEVQRLLSTSSSNDEQLFIPFDIDNHQLDLPELQGSPSDIAREKCQMASLQLKTAVITEDTCLCFHGLNGLPGPYIKWFLDGLGHDGLNKLLQGFDDKTAYAQTIIAFSPGPDKEVRLFEGKTEGWIVPARGSNDFGWDPIFEPTEDEQGSGSRKTYAEMTRDEKNAISHRGRAFHKFREYLLSDSENIFNAIV</sequence>
<keyword evidence="4 15" id="KW-0479">Metal-binding</keyword>
<comment type="activity regulation">
    <text evidence="16">Activated by a monovalent cation that binds near, but not in, the active site. The most likely occupant of the site in vivo is potassium. Ion binding induces a conformational change that may alter substrate affinity.</text>
</comment>
<evidence type="ECO:0000256" key="15">
    <source>
        <dbReference type="HAMAP-Rule" id="MF_03148"/>
    </source>
</evidence>
<dbReference type="GO" id="GO:0009117">
    <property type="term" value="P:nucleotide metabolic process"/>
    <property type="evidence" value="ECO:0007669"/>
    <property type="project" value="UniProtKB-KW"/>
</dbReference>
<evidence type="ECO:0000313" key="20">
    <source>
        <dbReference type="Proteomes" id="UP001530315"/>
    </source>
</evidence>
<dbReference type="SUPFAM" id="SSF52972">
    <property type="entry name" value="ITPase-like"/>
    <property type="match status" value="1"/>
</dbReference>
<dbReference type="PANTHER" id="PTHR10584">
    <property type="entry name" value="SUGAR KINASE"/>
    <property type="match status" value="1"/>
</dbReference>
<evidence type="ECO:0000256" key="11">
    <source>
        <dbReference type="ARBA" id="ARBA00023080"/>
    </source>
</evidence>
<dbReference type="Pfam" id="PF00294">
    <property type="entry name" value="PfkB"/>
    <property type="match status" value="2"/>
</dbReference>
<comment type="function">
    <text evidence="16">Catalyzes the phosphorylation of ribose at O-5 in a reaction requiring ATP and magnesium. The resulting D-ribose-5-phosphate can then be used either for sythesis of nucleotides, histidine, and tryptophan, or as a component of the pentose phosphate pathway.</text>
</comment>
<name>A0ABD3NW15_9STRA</name>
<feature type="binding site" evidence="16">
    <location>
        <position position="225"/>
    </location>
    <ligand>
        <name>ATP</name>
        <dbReference type="ChEBI" id="CHEBI:30616"/>
    </ligand>
</feature>
<feature type="binding site" evidence="15">
    <location>
        <position position="443"/>
    </location>
    <ligand>
        <name>ITP</name>
        <dbReference type="ChEBI" id="CHEBI:61402"/>
    </ligand>
</feature>
<feature type="binding site" evidence="15">
    <location>
        <begin position="393"/>
        <end position="398"/>
    </location>
    <ligand>
        <name>ITP</name>
        <dbReference type="ChEBI" id="CHEBI:61402"/>
    </ligand>
</feature>
<keyword evidence="11 15" id="KW-0546">Nucleotide metabolism</keyword>
<feature type="binding site" evidence="16">
    <location>
        <position position="317"/>
    </location>
    <ligand>
        <name>substrate</name>
    </ligand>
</feature>
<feature type="binding site" evidence="16">
    <location>
        <position position="350"/>
    </location>
    <ligand>
        <name>K(+)</name>
        <dbReference type="ChEBI" id="CHEBI:29103"/>
    </ligand>
</feature>
<evidence type="ECO:0000256" key="9">
    <source>
        <dbReference type="ARBA" id="ARBA00022842"/>
    </source>
</evidence>
<comment type="caution">
    <text evidence="19">The sequence shown here is derived from an EMBL/GenBank/DDBJ whole genome shotgun (WGS) entry which is preliminary data.</text>
</comment>
<comment type="similarity">
    <text evidence="16">Belongs to the carbohydrate kinase PfkB family. Ribokinase subfamily.</text>
</comment>
<keyword evidence="6 16" id="KW-0418">Kinase</keyword>
<dbReference type="HAMAP" id="MF_03148">
    <property type="entry name" value="HAM1_NTPase"/>
    <property type="match status" value="1"/>
</dbReference>
<protein>
    <recommendedName>
        <fullName evidence="15 16">Multifunctional fusion protein</fullName>
    </recommendedName>
    <domain>
        <recommendedName>
            <fullName evidence="15">Inosine triphosphate pyrophosphatase</fullName>
            <shortName evidence="15">ITPase</shortName>
            <shortName evidence="15">Inosine triphosphatase</shortName>
            <ecNumber evidence="15">3.6.1.66</ecNumber>
        </recommendedName>
        <alternativeName>
            <fullName evidence="15">Non-canonical purine NTP pyrophosphatase</fullName>
        </alternativeName>
        <alternativeName>
            <fullName evidence="15">Non-standard purine NTP pyrophosphatase</fullName>
        </alternativeName>
        <alternativeName>
            <fullName evidence="15">Nucleoside-triphosphate diphosphatase</fullName>
        </alternativeName>
        <alternativeName>
            <fullName evidence="15">Nucleoside-triphosphate pyrophosphatase</fullName>
        </alternativeName>
        <alternativeName>
            <fullName evidence="15">XTP/dITP diphosphatase</fullName>
            <shortName evidence="15">NTPase</shortName>
        </alternativeName>
    </domain>
    <domain>
        <recommendedName>
            <fullName evidence="16">Ribokinase</fullName>
            <shortName evidence="16">RK</shortName>
            <ecNumber evidence="16">2.7.1.15</ecNumber>
        </recommendedName>
    </domain>
</protein>
<evidence type="ECO:0000256" key="17">
    <source>
        <dbReference type="RuleBase" id="RU003781"/>
    </source>
</evidence>
<keyword evidence="5 15" id="KW-0547">Nucleotide-binding</keyword>
<dbReference type="Gene3D" id="3.40.1190.20">
    <property type="match status" value="1"/>
</dbReference>
<dbReference type="AlphaFoldDB" id="A0ABD3NW15"/>
<comment type="cofactor">
    <cofactor evidence="16">
        <name>Mg(2+)</name>
        <dbReference type="ChEBI" id="CHEBI:18420"/>
    </cofactor>
    <text evidence="16">Requires a divalent cation, most likely magnesium in vivo, as an electrophilic catalyst to aid phosphoryl group transfer. It is the chelate of the metal and the nucleotide that is the actual substrate.</text>
</comment>
<dbReference type="GO" id="GO:0005634">
    <property type="term" value="C:nucleus"/>
    <property type="evidence" value="ECO:0007669"/>
    <property type="project" value="UniProtKB-SubCell"/>
</dbReference>
<evidence type="ECO:0000256" key="6">
    <source>
        <dbReference type="ARBA" id="ARBA00022777"/>
    </source>
</evidence>
<proteinExistence type="inferred from homology"/>
<feature type="binding site" evidence="15">
    <location>
        <position position="431"/>
    </location>
    <ligand>
        <name>Mg(2+)</name>
        <dbReference type="ChEBI" id="CHEBI:18420"/>
    </ligand>
</feature>
<keyword evidence="8 16" id="KW-0067">ATP-binding</keyword>
<evidence type="ECO:0000256" key="2">
    <source>
        <dbReference type="ARBA" id="ARBA00022490"/>
    </source>
</evidence>
<dbReference type="SUPFAM" id="SSF53613">
    <property type="entry name" value="Ribokinase-like"/>
    <property type="match status" value="1"/>
</dbReference>
<dbReference type="InterPro" id="IPR002139">
    <property type="entry name" value="Ribo/fructo_kinase"/>
</dbReference>
<dbReference type="EC" id="2.7.1.15" evidence="16"/>
<dbReference type="GO" id="GO:0009204">
    <property type="term" value="P:deoxyribonucleoside triphosphate catabolic process"/>
    <property type="evidence" value="ECO:0007669"/>
    <property type="project" value="UniProtKB-UniRule"/>
</dbReference>
<feature type="binding site" evidence="16">
    <location>
        <position position="356"/>
    </location>
    <ligand>
        <name>K(+)</name>
        <dbReference type="ChEBI" id="CHEBI:29103"/>
    </ligand>
</feature>
<dbReference type="GO" id="GO:0019303">
    <property type="term" value="P:D-ribose catabolic process"/>
    <property type="evidence" value="ECO:0007669"/>
    <property type="project" value="UniProtKB-UniRule"/>
</dbReference>
<comment type="function">
    <text evidence="15">Pyrophosphatase that hydrolyzes non-canonical purine nucleotides such as inosine triphosphate (ITP), deoxyinosine triphosphate (dITP) or xanthosine 5'-triphosphate (XTP) to their respective monophosphate derivatives. The enzyme does not distinguish between the deoxy- and ribose forms. Probably excludes non-canonical purines from RNA and DNA precursor pools, thus preventing their incorporation into RNA and DNA and avoiding chromosomal lesions.</text>
</comment>
<evidence type="ECO:0000256" key="4">
    <source>
        <dbReference type="ARBA" id="ARBA00022723"/>
    </source>
</evidence>
<evidence type="ECO:0000256" key="1">
    <source>
        <dbReference type="ARBA" id="ARBA00005380"/>
    </source>
</evidence>
<feature type="binding site" evidence="16">
    <location>
        <position position="178"/>
    </location>
    <ligand>
        <name>substrate</name>
    </ligand>
</feature>
<accession>A0ABD3NW15</accession>
<reference evidence="19 20" key="1">
    <citation type="submission" date="2024-10" db="EMBL/GenBank/DDBJ databases">
        <title>Updated reference genomes for cyclostephanoid diatoms.</title>
        <authorList>
            <person name="Roberts W.R."/>
            <person name="Alverson A.J."/>
        </authorList>
    </citation>
    <scope>NUCLEOTIDE SEQUENCE [LARGE SCALE GENOMIC DNA]</scope>
    <source>
        <strain evidence="19 20">AJA276-08</strain>
    </source>
</reference>
<keyword evidence="9 15" id="KW-0460">Magnesium</keyword>
<comment type="catalytic activity">
    <reaction evidence="16">
        <text>D-ribose + ATP = D-ribose 5-phosphate + ADP + H(+)</text>
        <dbReference type="Rhea" id="RHEA:13697"/>
        <dbReference type="ChEBI" id="CHEBI:15378"/>
        <dbReference type="ChEBI" id="CHEBI:30616"/>
        <dbReference type="ChEBI" id="CHEBI:47013"/>
        <dbReference type="ChEBI" id="CHEBI:78346"/>
        <dbReference type="ChEBI" id="CHEBI:456216"/>
        <dbReference type="EC" id="2.7.1.15"/>
    </reaction>
</comment>
<feature type="binding site" evidence="16">
    <location>
        <begin position="265"/>
        <end position="270"/>
    </location>
    <ligand>
        <name>ATP</name>
        <dbReference type="ChEBI" id="CHEBI:30616"/>
    </ligand>
</feature>
<keyword evidence="10 16" id="KW-0630">Potassium</keyword>
<evidence type="ECO:0000256" key="7">
    <source>
        <dbReference type="ARBA" id="ARBA00022801"/>
    </source>
</evidence>
<feature type="binding site" evidence="16">
    <location>
        <position position="313"/>
    </location>
    <ligand>
        <name>K(+)</name>
        <dbReference type="ChEBI" id="CHEBI:29103"/>
    </ligand>
</feature>
<feature type="binding site" evidence="16">
    <location>
        <begin position="32"/>
        <end position="34"/>
    </location>
    <ligand>
        <name>substrate</name>
    </ligand>
</feature>
<feature type="binding site" evidence="16">
    <location>
        <position position="347"/>
    </location>
    <ligand>
        <name>K(+)</name>
        <dbReference type="ChEBI" id="CHEBI:29103"/>
    </ligand>
</feature>
<dbReference type="PANTHER" id="PTHR10584:SF166">
    <property type="entry name" value="RIBOKINASE"/>
    <property type="match status" value="1"/>
</dbReference>
<keyword evidence="2 15" id="KW-0963">Cytoplasm</keyword>
<dbReference type="InterPro" id="IPR002637">
    <property type="entry name" value="RdgB/HAM1"/>
</dbReference>
<dbReference type="CDD" id="cd00515">
    <property type="entry name" value="HAM1"/>
    <property type="match status" value="1"/>
</dbReference>
<keyword evidence="13 16" id="KW-0539">Nucleus</keyword>
<dbReference type="InterPro" id="IPR002173">
    <property type="entry name" value="Carboh/pur_kinase_PfkB_CS"/>
</dbReference>
<keyword evidence="14 16" id="KW-0119">Carbohydrate metabolism</keyword>
<dbReference type="PROSITE" id="PS00584">
    <property type="entry name" value="PFKB_KINASES_2"/>
    <property type="match status" value="1"/>
</dbReference>
<evidence type="ECO:0000256" key="5">
    <source>
        <dbReference type="ARBA" id="ARBA00022741"/>
    </source>
</evidence>
<dbReference type="Proteomes" id="UP001530315">
    <property type="component" value="Unassembled WGS sequence"/>
</dbReference>
<comment type="catalytic activity">
    <reaction evidence="15">
        <text>dITP + H2O = dIMP + diphosphate + H(+)</text>
        <dbReference type="Rhea" id="RHEA:28342"/>
        <dbReference type="ChEBI" id="CHEBI:15377"/>
        <dbReference type="ChEBI" id="CHEBI:15378"/>
        <dbReference type="ChEBI" id="CHEBI:33019"/>
        <dbReference type="ChEBI" id="CHEBI:61194"/>
        <dbReference type="ChEBI" id="CHEBI:61382"/>
        <dbReference type="EC" id="3.6.1.66"/>
    </reaction>
</comment>
<dbReference type="GO" id="GO:0046872">
    <property type="term" value="F:metal ion binding"/>
    <property type="evidence" value="ECO:0007669"/>
    <property type="project" value="UniProtKB-KW"/>
</dbReference>
<feature type="binding site" evidence="16">
    <location>
        <position position="352"/>
    </location>
    <ligand>
        <name>K(+)</name>
        <dbReference type="ChEBI" id="CHEBI:29103"/>
    </ligand>
</feature>
<comment type="catalytic activity">
    <reaction evidence="15">
        <text>ITP + H2O = IMP + diphosphate + H(+)</text>
        <dbReference type="Rhea" id="RHEA:29399"/>
        <dbReference type="ChEBI" id="CHEBI:15377"/>
        <dbReference type="ChEBI" id="CHEBI:15378"/>
        <dbReference type="ChEBI" id="CHEBI:33019"/>
        <dbReference type="ChEBI" id="CHEBI:58053"/>
        <dbReference type="ChEBI" id="CHEBI:61402"/>
        <dbReference type="EC" id="3.6.1.66"/>
    </reaction>
</comment>
<evidence type="ECO:0000256" key="10">
    <source>
        <dbReference type="ARBA" id="ARBA00022958"/>
    </source>
</evidence>
<dbReference type="FunFam" id="3.90.950.10:FF:000009">
    <property type="entry name" value="Inosine triphosphate pyrophosphatase"/>
    <property type="match status" value="1"/>
</dbReference>
<feature type="domain" description="Carbohydrate kinase PfkB" evidence="18">
    <location>
        <begin position="303"/>
        <end position="358"/>
    </location>
</feature>
<evidence type="ECO:0000256" key="8">
    <source>
        <dbReference type="ARBA" id="ARBA00022840"/>
    </source>
</evidence>
<feature type="binding site" evidence="15">
    <location>
        <position position="459"/>
    </location>
    <ligand>
        <name>Mg(2+)</name>
        <dbReference type="ChEBI" id="CHEBI:18420"/>
    </ligand>
</feature>
<evidence type="ECO:0000256" key="3">
    <source>
        <dbReference type="ARBA" id="ARBA00022679"/>
    </source>
</evidence>
<dbReference type="EMBL" id="JALLAZ020001131">
    <property type="protein sequence ID" value="KAL3780085.1"/>
    <property type="molecule type" value="Genomic_DNA"/>
</dbReference>
<dbReference type="InterPro" id="IPR027502">
    <property type="entry name" value="ITPase"/>
</dbReference>
<feature type="binding site" evidence="15">
    <location>
        <begin position="459"/>
        <end position="460"/>
    </location>
    <ligand>
        <name>ITP</name>
        <dbReference type="ChEBI" id="CHEBI:61402"/>
    </ligand>
</feature>
<dbReference type="GO" id="GO:0036222">
    <property type="term" value="F:XTP diphosphatase activity"/>
    <property type="evidence" value="ECO:0007669"/>
    <property type="project" value="UniProtKB-UniRule"/>
</dbReference>
<feature type="binding site" evidence="16">
    <location>
        <begin position="316"/>
        <end position="317"/>
    </location>
    <ligand>
        <name>ATP</name>
        <dbReference type="ChEBI" id="CHEBI:30616"/>
    </ligand>
</feature>
<feature type="active site" description="Proton acceptor" evidence="16">
    <location>
        <position position="317"/>
    </location>
</feature>
<comment type="similarity">
    <text evidence="1">Belongs to the carbohydrate kinase pfkB family.</text>
</comment>
<feature type="binding site" evidence="15">
    <location>
        <begin position="569"/>
        <end position="570"/>
    </location>
    <ligand>
        <name>ITP</name>
        <dbReference type="ChEBI" id="CHEBI:61402"/>
    </ligand>
</feature>
<keyword evidence="20" id="KW-1185">Reference proteome</keyword>
<feature type="binding site" evidence="15">
    <location>
        <begin position="535"/>
        <end position="538"/>
    </location>
    <ligand>
        <name>ITP</name>
        <dbReference type="ChEBI" id="CHEBI:61402"/>
    </ligand>
</feature>
<dbReference type="InterPro" id="IPR011877">
    <property type="entry name" value="Ribokinase"/>
</dbReference>
<comment type="cofactor">
    <cofactor evidence="15">
        <name>Mg(2+)</name>
        <dbReference type="ChEBI" id="CHEBI:18420"/>
    </cofactor>
    <cofactor evidence="15">
        <name>Mn(2+)</name>
        <dbReference type="ChEBI" id="CHEBI:29035"/>
    </cofactor>
    <text evidence="15">Binds 1 divalent metal cation per subunit; can use either Mg(2+) or Mn(2+).</text>
</comment>
<comment type="pathway">
    <text evidence="16">Carbohydrate metabolism; D-ribose degradation; D-ribose 5-phosphate from beta-D-ribopyranose: step 2/2.</text>
</comment>
<evidence type="ECO:0000313" key="19">
    <source>
        <dbReference type="EMBL" id="KAL3780085.1"/>
    </source>
</evidence>
<feature type="binding site" evidence="15">
    <location>
        <position position="564"/>
    </location>
    <ligand>
        <name>ITP</name>
        <dbReference type="ChEBI" id="CHEBI:61402"/>
    </ligand>
</feature>
<dbReference type="InterPro" id="IPR011611">
    <property type="entry name" value="PfkB_dom"/>
</dbReference>
<dbReference type="EC" id="3.6.1.66" evidence="15"/>
<evidence type="ECO:0000256" key="14">
    <source>
        <dbReference type="ARBA" id="ARBA00023277"/>
    </source>
</evidence>
<dbReference type="GO" id="GO:0004747">
    <property type="term" value="F:ribokinase activity"/>
    <property type="evidence" value="ECO:0007669"/>
    <property type="project" value="UniProtKB-UniRule"/>
</dbReference>
<comment type="similarity">
    <text evidence="15 17">Belongs to the HAM1 NTPase family.</text>
</comment>
<evidence type="ECO:0000256" key="16">
    <source>
        <dbReference type="HAMAP-Rule" id="MF_03215"/>
    </source>
</evidence>
<comment type="caution">
    <text evidence="16">Lacks conserved residue(s) required for the propagation of feature annotation.</text>
</comment>
<keyword evidence="7 15" id="KW-0378">Hydrolase</keyword>
<feature type="domain" description="Carbohydrate kinase PfkB" evidence="18">
    <location>
        <begin position="24"/>
        <end position="284"/>
    </location>
</feature>
<dbReference type="GO" id="GO:0005524">
    <property type="term" value="F:ATP binding"/>
    <property type="evidence" value="ECO:0007669"/>
    <property type="project" value="UniProtKB-UniRule"/>
</dbReference>
<comment type="subcellular location">
    <subcellularLocation>
        <location evidence="16">Cytoplasm</location>
    </subcellularLocation>
    <subcellularLocation>
        <location evidence="16">Nucleus</location>
    </subcellularLocation>
</comment>
<gene>
    <name evidence="19" type="ORF">ACHAW5_004569</name>
</gene>
<dbReference type="GO" id="GO:0005737">
    <property type="term" value="C:cytoplasm"/>
    <property type="evidence" value="ECO:0007669"/>
    <property type="project" value="UniProtKB-SubCell"/>
</dbReference>
<dbReference type="PRINTS" id="PR00990">
    <property type="entry name" value="RIBOKINASE"/>
</dbReference>
<dbReference type="Pfam" id="PF01725">
    <property type="entry name" value="Ham1p_like"/>
    <property type="match status" value="1"/>
</dbReference>
<evidence type="ECO:0000259" key="18">
    <source>
        <dbReference type="Pfam" id="PF00294"/>
    </source>
</evidence>
<dbReference type="CDD" id="cd01174">
    <property type="entry name" value="ribokinase"/>
    <property type="match status" value="1"/>
</dbReference>